<dbReference type="PANTHER" id="PTHR46224">
    <property type="entry name" value="ANKYRIN REPEAT FAMILY PROTEIN"/>
    <property type="match status" value="1"/>
</dbReference>
<evidence type="ECO:0000256" key="1">
    <source>
        <dbReference type="PROSITE-ProRule" id="PRU00023"/>
    </source>
</evidence>
<dbReference type="SMART" id="SM00248">
    <property type="entry name" value="ANK"/>
    <property type="match status" value="4"/>
</dbReference>
<organism evidence="2 3">
    <name type="scientific">Papaver nudicaule</name>
    <name type="common">Iceland poppy</name>
    <dbReference type="NCBI Taxonomy" id="74823"/>
    <lineage>
        <taxon>Eukaryota</taxon>
        <taxon>Viridiplantae</taxon>
        <taxon>Streptophyta</taxon>
        <taxon>Embryophyta</taxon>
        <taxon>Tracheophyta</taxon>
        <taxon>Spermatophyta</taxon>
        <taxon>Magnoliopsida</taxon>
        <taxon>Ranunculales</taxon>
        <taxon>Papaveraceae</taxon>
        <taxon>Papaveroideae</taxon>
        <taxon>Papaver</taxon>
    </lineage>
</organism>
<evidence type="ECO:0000313" key="3">
    <source>
        <dbReference type="Proteomes" id="UP001177140"/>
    </source>
</evidence>
<feature type="non-terminal residue" evidence="2">
    <location>
        <position position="1"/>
    </location>
</feature>
<protein>
    <submittedName>
        <fullName evidence="2">Uncharacterized protein</fullName>
    </submittedName>
</protein>
<comment type="caution">
    <text evidence="2">The sequence shown here is derived from an EMBL/GenBank/DDBJ whole genome shotgun (WGS) entry which is preliminary data.</text>
</comment>
<sequence length="191" mass="20918">MKPCYIVPFLLFLYRRPVRPWCTSVINPTILLEAAYEGLEQLKKLELDRILGDGLPTILGNTEDEEGRHALHYAAAGGRVDVLEYLIEEIKLDINVQDNAGGTPLFLAATAGRVSTVGYLLKMGANPDQPNNINEHPLHHAAKNGHNGVIIVLHSNGVNIDVSNDFGSPLRYACAFGQHDTVKLLLCLNAN</sequence>
<keyword evidence="3" id="KW-1185">Reference proteome</keyword>
<reference evidence="2" key="1">
    <citation type="submission" date="2022-03" db="EMBL/GenBank/DDBJ databases">
        <title>A functionally conserved STORR gene fusion in Papaver species that diverged 16.8 million years ago.</title>
        <authorList>
            <person name="Catania T."/>
        </authorList>
    </citation>
    <scope>NUCLEOTIDE SEQUENCE</scope>
    <source>
        <strain evidence="2">S-191538</strain>
    </source>
</reference>
<dbReference type="Pfam" id="PF12796">
    <property type="entry name" value="Ank_2"/>
    <property type="match status" value="1"/>
</dbReference>
<feature type="repeat" description="ANK" evidence="1">
    <location>
        <begin position="133"/>
        <end position="165"/>
    </location>
</feature>
<dbReference type="Pfam" id="PF13606">
    <property type="entry name" value="Ank_3"/>
    <property type="match status" value="1"/>
</dbReference>
<feature type="repeat" description="ANK" evidence="1">
    <location>
        <begin position="100"/>
        <end position="132"/>
    </location>
</feature>
<dbReference type="Gene3D" id="1.25.40.20">
    <property type="entry name" value="Ankyrin repeat-containing domain"/>
    <property type="match status" value="1"/>
</dbReference>
<dbReference type="InterPro" id="IPR036770">
    <property type="entry name" value="Ankyrin_rpt-contain_sf"/>
</dbReference>
<dbReference type="SUPFAM" id="SSF48403">
    <property type="entry name" value="Ankyrin repeat"/>
    <property type="match status" value="1"/>
</dbReference>
<dbReference type="AlphaFoldDB" id="A0AA41SAB4"/>
<accession>A0AA41SAB4</accession>
<dbReference type="PANTHER" id="PTHR46224:SF64">
    <property type="entry name" value="IQ MOTIF AND ANKYRIN REPEAT DOMAIN-CONTAINING PROTEIN 1"/>
    <property type="match status" value="1"/>
</dbReference>
<dbReference type="EMBL" id="JAJJMA010124219">
    <property type="protein sequence ID" value="MCL7032504.1"/>
    <property type="molecule type" value="Genomic_DNA"/>
</dbReference>
<dbReference type="PROSITE" id="PS50297">
    <property type="entry name" value="ANK_REP_REGION"/>
    <property type="match status" value="3"/>
</dbReference>
<dbReference type="Proteomes" id="UP001177140">
    <property type="component" value="Unassembled WGS sequence"/>
</dbReference>
<gene>
    <name evidence="2" type="ORF">MKW94_001496</name>
</gene>
<feature type="repeat" description="ANK" evidence="1">
    <location>
        <begin position="66"/>
        <end position="88"/>
    </location>
</feature>
<evidence type="ECO:0000313" key="2">
    <source>
        <dbReference type="EMBL" id="MCL7032504.1"/>
    </source>
</evidence>
<name>A0AA41SAB4_PAPNU</name>
<proteinExistence type="predicted"/>
<dbReference type="InterPro" id="IPR002110">
    <property type="entry name" value="Ankyrin_rpt"/>
</dbReference>
<dbReference type="InterPro" id="IPR051616">
    <property type="entry name" value="Cul2-RING_E3_ligase_SR"/>
</dbReference>
<keyword evidence="1" id="KW-0040">ANK repeat</keyword>
<dbReference type="PROSITE" id="PS50088">
    <property type="entry name" value="ANK_REPEAT"/>
    <property type="match status" value="3"/>
</dbReference>